<name>A0AAV4QAQ0_CAEEX</name>
<evidence type="ECO:0000313" key="2">
    <source>
        <dbReference type="EMBL" id="GIY05397.1"/>
    </source>
</evidence>
<dbReference type="AlphaFoldDB" id="A0AAV4QAQ0"/>
<evidence type="ECO:0000256" key="1">
    <source>
        <dbReference type="SAM" id="MobiDB-lite"/>
    </source>
</evidence>
<sequence length="84" mass="9594">MGELESLNPSRPDSDCILHRQDRNHTVWKRIHPSSRSGISTKLKHPRLPIKAASRPQSPQSALRTERVPRKKDYAQRTTVGQDS</sequence>
<comment type="caution">
    <text evidence="2">The sequence shown here is derived from an EMBL/GenBank/DDBJ whole genome shotgun (WGS) entry which is preliminary data.</text>
</comment>
<reference evidence="2 3" key="1">
    <citation type="submission" date="2021-06" db="EMBL/GenBank/DDBJ databases">
        <title>Caerostris extrusa draft genome.</title>
        <authorList>
            <person name="Kono N."/>
            <person name="Arakawa K."/>
        </authorList>
    </citation>
    <scope>NUCLEOTIDE SEQUENCE [LARGE SCALE GENOMIC DNA]</scope>
</reference>
<keyword evidence="3" id="KW-1185">Reference proteome</keyword>
<dbReference type="EMBL" id="BPLR01005838">
    <property type="protein sequence ID" value="GIY05397.1"/>
    <property type="molecule type" value="Genomic_DNA"/>
</dbReference>
<feature type="compositionally biased region" description="Basic and acidic residues" evidence="1">
    <location>
        <begin position="64"/>
        <end position="75"/>
    </location>
</feature>
<protein>
    <submittedName>
        <fullName evidence="2">Uncharacterized protein</fullName>
    </submittedName>
</protein>
<evidence type="ECO:0000313" key="3">
    <source>
        <dbReference type="Proteomes" id="UP001054945"/>
    </source>
</evidence>
<dbReference type="Proteomes" id="UP001054945">
    <property type="component" value="Unassembled WGS sequence"/>
</dbReference>
<gene>
    <name evidence="2" type="ORF">CEXT_607931</name>
</gene>
<accession>A0AAV4QAQ0</accession>
<organism evidence="2 3">
    <name type="scientific">Caerostris extrusa</name>
    <name type="common">Bark spider</name>
    <name type="synonym">Caerostris bankana</name>
    <dbReference type="NCBI Taxonomy" id="172846"/>
    <lineage>
        <taxon>Eukaryota</taxon>
        <taxon>Metazoa</taxon>
        <taxon>Ecdysozoa</taxon>
        <taxon>Arthropoda</taxon>
        <taxon>Chelicerata</taxon>
        <taxon>Arachnida</taxon>
        <taxon>Araneae</taxon>
        <taxon>Araneomorphae</taxon>
        <taxon>Entelegynae</taxon>
        <taxon>Araneoidea</taxon>
        <taxon>Araneidae</taxon>
        <taxon>Caerostris</taxon>
    </lineage>
</organism>
<proteinExistence type="predicted"/>
<feature type="region of interest" description="Disordered" evidence="1">
    <location>
        <begin position="27"/>
        <end position="84"/>
    </location>
</feature>